<keyword evidence="3" id="KW-0808">Transferase</keyword>
<accession>A0ABS6H7A9</accession>
<dbReference type="InterPro" id="IPR051052">
    <property type="entry name" value="Diverse_substrate_MTase"/>
</dbReference>
<evidence type="ECO:0000256" key="2">
    <source>
        <dbReference type="ARBA" id="ARBA00022603"/>
    </source>
</evidence>
<sequence length="257" mass="27431">MSNPNWSATSADYARHRQGFPPGLYDMLAHEALLRPGIAALDLGTGTGTLARGLAARGATALGLDPAAGQVAAARRLAEAEGLADRARFDEGIAERTDQPNAAFDLVTAGQAWHWFDRGLAAAEAMRVLKPGGALLICHFDWIPLPGNVAHATEFLIEAHNPHWRMGRGTGFYPAWATDLALAGFQDIGFGGFDHAALYSRADWIGRIRASAGVGGALGGEAVARFEAELSAMLDARFPQDPLAVPHRVFAIWGWKR</sequence>
<gene>
    <name evidence="5" type="ORF">JJQ90_08365</name>
</gene>
<reference evidence="5 6" key="1">
    <citation type="submission" date="2021-01" db="EMBL/GenBank/DDBJ databases">
        <title>Roseomonas sp. nov, a bacterium isolated from an oil production mixture in Yumen Oilfield.</title>
        <authorList>
            <person name="Wu D."/>
        </authorList>
    </citation>
    <scope>NUCLEOTIDE SEQUENCE [LARGE SCALE GENOMIC DNA]</scope>
    <source>
        <strain evidence="5 6">ROY-5-3</strain>
    </source>
</reference>
<dbReference type="RefSeq" id="WP_216874305.1">
    <property type="nucleotide sequence ID" value="NZ_JAERQM010000002.1"/>
</dbReference>
<dbReference type="CDD" id="cd02440">
    <property type="entry name" value="AdoMet_MTases"/>
    <property type="match status" value="1"/>
</dbReference>
<dbReference type="Proteomes" id="UP000689967">
    <property type="component" value="Unassembled WGS sequence"/>
</dbReference>
<dbReference type="EMBL" id="JAERQM010000002">
    <property type="protein sequence ID" value="MBU8543717.1"/>
    <property type="molecule type" value="Genomic_DNA"/>
</dbReference>
<evidence type="ECO:0000313" key="6">
    <source>
        <dbReference type="Proteomes" id="UP000689967"/>
    </source>
</evidence>
<dbReference type="GO" id="GO:0008168">
    <property type="term" value="F:methyltransferase activity"/>
    <property type="evidence" value="ECO:0007669"/>
    <property type="project" value="UniProtKB-KW"/>
</dbReference>
<comment type="similarity">
    <text evidence="1">Belongs to the methyltransferase superfamily.</text>
</comment>
<evidence type="ECO:0000256" key="3">
    <source>
        <dbReference type="ARBA" id="ARBA00022679"/>
    </source>
</evidence>
<evidence type="ECO:0000256" key="1">
    <source>
        <dbReference type="ARBA" id="ARBA00008361"/>
    </source>
</evidence>
<feature type="domain" description="Methyltransferase type 11" evidence="4">
    <location>
        <begin position="41"/>
        <end position="137"/>
    </location>
</feature>
<keyword evidence="6" id="KW-1185">Reference proteome</keyword>
<evidence type="ECO:0000313" key="5">
    <source>
        <dbReference type="EMBL" id="MBU8543717.1"/>
    </source>
</evidence>
<comment type="caution">
    <text evidence="5">The sequence shown here is derived from an EMBL/GenBank/DDBJ whole genome shotgun (WGS) entry which is preliminary data.</text>
</comment>
<dbReference type="PANTHER" id="PTHR44942">
    <property type="entry name" value="METHYLTRANSF_11 DOMAIN-CONTAINING PROTEIN"/>
    <property type="match status" value="1"/>
</dbReference>
<dbReference type="InterPro" id="IPR013216">
    <property type="entry name" value="Methyltransf_11"/>
</dbReference>
<dbReference type="Pfam" id="PF08241">
    <property type="entry name" value="Methyltransf_11"/>
    <property type="match status" value="1"/>
</dbReference>
<name>A0ABS6H7A9_9PROT</name>
<proteinExistence type="inferred from homology"/>
<keyword evidence="2 5" id="KW-0489">Methyltransferase</keyword>
<protein>
    <submittedName>
        <fullName evidence="5">Class I SAM-dependent methyltransferase</fullName>
    </submittedName>
</protein>
<evidence type="ECO:0000259" key="4">
    <source>
        <dbReference type="Pfam" id="PF08241"/>
    </source>
</evidence>
<dbReference type="PANTHER" id="PTHR44942:SF4">
    <property type="entry name" value="METHYLTRANSFERASE TYPE 11 DOMAIN-CONTAINING PROTEIN"/>
    <property type="match status" value="1"/>
</dbReference>
<organism evidence="5 6">
    <name type="scientific">Falsiroseomonas oleicola</name>
    <dbReference type="NCBI Taxonomy" id="2801474"/>
    <lineage>
        <taxon>Bacteria</taxon>
        <taxon>Pseudomonadati</taxon>
        <taxon>Pseudomonadota</taxon>
        <taxon>Alphaproteobacteria</taxon>
        <taxon>Acetobacterales</taxon>
        <taxon>Roseomonadaceae</taxon>
        <taxon>Falsiroseomonas</taxon>
    </lineage>
</organism>
<dbReference type="GO" id="GO:0032259">
    <property type="term" value="P:methylation"/>
    <property type="evidence" value="ECO:0007669"/>
    <property type="project" value="UniProtKB-KW"/>
</dbReference>